<name>A0AAD4TMP8_OVIAM</name>
<accession>A0AAD4TMP8</accession>
<evidence type="ECO:0000313" key="1">
    <source>
        <dbReference type="EMBL" id="KAI4529731.1"/>
    </source>
</evidence>
<organism evidence="1 2">
    <name type="scientific">Ovis ammon polii</name>
    <dbReference type="NCBI Taxonomy" id="230172"/>
    <lineage>
        <taxon>Eukaryota</taxon>
        <taxon>Metazoa</taxon>
        <taxon>Chordata</taxon>
        <taxon>Craniata</taxon>
        <taxon>Vertebrata</taxon>
        <taxon>Euteleostomi</taxon>
        <taxon>Mammalia</taxon>
        <taxon>Eutheria</taxon>
        <taxon>Laurasiatheria</taxon>
        <taxon>Artiodactyla</taxon>
        <taxon>Ruminantia</taxon>
        <taxon>Pecora</taxon>
        <taxon>Bovidae</taxon>
        <taxon>Caprinae</taxon>
        <taxon>Ovis</taxon>
    </lineage>
</organism>
<proteinExistence type="predicted"/>
<sequence>MELVALSSWSLTVFYAPSSCNEIRLGDTVAGLVKLKSHEGVGCDMTPEGGNDHREDRQTTDAGVLGIPVIEMLMKHSVHVQQKCLFSKLIEYICIEEIDGDDVKQGIHTRVYLAEPEIWLQSSKNELLKYIHEYKYQIVSKTFSDLKSGKIAECY</sequence>
<reference evidence="1" key="1">
    <citation type="submission" date="2022-03" db="EMBL/GenBank/DDBJ databases">
        <title>Genomic analyses of argali, domestic sheep and their hybrids provide insights into chromosomal evolution, heterosis and genetic basis of agronomic traits.</title>
        <authorList>
            <person name="Li M."/>
        </authorList>
    </citation>
    <scope>NUCLEOTIDE SEQUENCE</scope>
    <source>
        <strain evidence="1">CAU-MHL-2022a</strain>
        <tissue evidence="1">Skin</tissue>
    </source>
</reference>
<gene>
    <name evidence="1" type="ORF">MG293_020409</name>
</gene>
<dbReference type="EMBL" id="JAKZEL010000027">
    <property type="protein sequence ID" value="KAI4529731.1"/>
    <property type="molecule type" value="Genomic_DNA"/>
</dbReference>
<dbReference type="Proteomes" id="UP001214576">
    <property type="component" value="Unassembled WGS sequence"/>
</dbReference>
<comment type="caution">
    <text evidence="1">The sequence shown here is derived from an EMBL/GenBank/DDBJ whole genome shotgun (WGS) entry which is preliminary data.</text>
</comment>
<protein>
    <submittedName>
        <fullName evidence="1">Uncharacterized protein</fullName>
    </submittedName>
</protein>
<dbReference type="AlphaFoldDB" id="A0AAD4TMP8"/>
<keyword evidence="2" id="KW-1185">Reference proteome</keyword>
<evidence type="ECO:0000313" key="2">
    <source>
        <dbReference type="Proteomes" id="UP001214576"/>
    </source>
</evidence>